<keyword evidence="3" id="KW-1185">Reference proteome</keyword>
<feature type="compositionally biased region" description="Gly residues" evidence="1">
    <location>
        <begin position="514"/>
        <end position="530"/>
    </location>
</feature>
<dbReference type="Proteomes" id="UP000294933">
    <property type="component" value="Unassembled WGS sequence"/>
</dbReference>
<gene>
    <name evidence="2" type="ORF">BD410DRAFT_898582</name>
</gene>
<feature type="region of interest" description="Disordered" evidence="1">
    <location>
        <begin position="25"/>
        <end position="54"/>
    </location>
</feature>
<dbReference type="AlphaFoldDB" id="A0A4Y7Q3W1"/>
<feature type="compositionally biased region" description="Polar residues" evidence="1">
    <location>
        <begin position="252"/>
        <end position="267"/>
    </location>
</feature>
<feature type="compositionally biased region" description="Polar residues" evidence="1">
    <location>
        <begin position="393"/>
        <end position="403"/>
    </location>
</feature>
<organism evidence="2 3">
    <name type="scientific">Rickenella mellea</name>
    <dbReference type="NCBI Taxonomy" id="50990"/>
    <lineage>
        <taxon>Eukaryota</taxon>
        <taxon>Fungi</taxon>
        <taxon>Dikarya</taxon>
        <taxon>Basidiomycota</taxon>
        <taxon>Agaricomycotina</taxon>
        <taxon>Agaricomycetes</taxon>
        <taxon>Hymenochaetales</taxon>
        <taxon>Rickenellaceae</taxon>
        <taxon>Rickenella</taxon>
    </lineage>
</organism>
<feature type="compositionally biased region" description="Acidic residues" evidence="1">
    <location>
        <begin position="305"/>
        <end position="314"/>
    </location>
</feature>
<sequence length="549" mass="58342">MDNFSWTDGVRAALSSCLPCLVSRTTTTTNNGNGIDSTSSSNAHQERSGHRQSQYDELEGLLADSGETTDTDAETVSLHSNLGDRQHAQRRRKRKKNSGRKVIRLFGWDLFGKPPIALEESDDEGGDGARNRRKGRGRRTAPPLSLTSSLTMDSDARPLDPATIEQLSSPPPRTTSLPTSPSPHTSPSKHQPQHVDGDTILEQEARRLKEEREERKRERRALKRAAKAIALGIDDTEFEGFQGSGPGFPSPYTTRSSQAPSSPSTYASPGGVGGGGGQGSEFGPFVHARSEHGSQYQYHDQGLGGDDDEGDDAPDFGGEVYTRNARPTGGSTGSGSQSQSRGTSASQSQSNPPQYIYNHHYISQAHMVPLPPTPSSDGRLSPRVPNAPAPSGADTTTLPTSDQFPPPKKTKKSSSSSSSKRSSKSRSSTSKNSKSNSSASTSQSQSIPSPVTSTFPEPRVQVRLPPQLHQVQAPHPYALARSAREGSGVNGDREEGEGDAFAFDGSKNDVQAAPGGGGFPSTGFFGGAAGGMRRKNSDMGAFLARRGDD</sequence>
<reference evidence="2 3" key="1">
    <citation type="submission" date="2018-06" db="EMBL/GenBank/DDBJ databases">
        <title>A transcriptomic atlas of mushroom development highlights an independent origin of complex multicellularity.</title>
        <authorList>
            <consortium name="DOE Joint Genome Institute"/>
            <person name="Krizsan K."/>
            <person name="Almasi E."/>
            <person name="Merenyi Z."/>
            <person name="Sahu N."/>
            <person name="Viragh M."/>
            <person name="Koszo T."/>
            <person name="Mondo S."/>
            <person name="Kiss B."/>
            <person name="Balint B."/>
            <person name="Kues U."/>
            <person name="Barry K."/>
            <person name="Hegedus J.C."/>
            <person name="Henrissat B."/>
            <person name="Johnson J."/>
            <person name="Lipzen A."/>
            <person name="Ohm R."/>
            <person name="Nagy I."/>
            <person name="Pangilinan J."/>
            <person name="Yan J."/>
            <person name="Xiong Y."/>
            <person name="Grigoriev I.V."/>
            <person name="Hibbett D.S."/>
            <person name="Nagy L.G."/>
        </authorList>
    </citation>
    <scope>NUCLEOTIDE SEQUENCE [LARGE SCALE GENOMIC DNA]</scope>
    <source>
        <strain evidence="2 3">SZMC22713</strain>
    </source>
</reference>
<evidence type="ECO:0000313" key="3">
    <source>
        <dbReference type="Proteomes" id="UP000294933"/>
    </source>
</evidence>
<feature type="region of interest" description="Disordered" evidence="1">
    <location>
        <begin position="115"/>
        <end position="199"/>
    </location>
</feature>
<feature type="compositionally biased region" description="Low complexity" evidence="1">
    <location>
        <begin position="142"/>
        <end position="151"/>
    </location>
</feature>
<name>A0A4Y7Q3W1_9AGAM</name>
<feature type="compositionally biased region" description="Low complexity" evidence="1">
    <location>
        <begin position="174"/>
        <end position="188"/>
    </location>
</feature>
<accession>A0A4Y7Q3W1</accession>
<proteinExistence type="predicted"/>
<feature type="compositionally biased region" description="Low complexity" evidence="1">
    <location>
        <begin position="25"/>
        <end position="42"/>
    </location>
</feature>
<evidence type="ECO:0000256" key="1">
    <source>
        <dbReference type="SAM" id="MobiDB-lite"/>
    </source>
</evidence>
<feature type="compositionally biased region" description="Low complexity" evidence="1">
    <location>
        <begin position="334"/>
        <end position="350"/>
    </location>
</feature>
<dbReference type="OrthoDB" id="3255924at2759"/>
<feature type="compositionally biased region" description="Low complexity" evidence="1">
    <location>
        <begin position="413"/>
        <end position="454"/>
    </location>
</feature>
<feature type="compositionally biased region" description="Gly residues" evidence="1">
    <location>
        <begin position="270"/>
        <end position="280"/>
    </location>
</feature>
<protein>
    <submittedName>
        <fullName evidence="2">Uncharacterized protein</fullName>
    </submittedName>
</protein>
<evidence type="ECO:0000313" key="2">
    <source>
        <dbReference type="EMBL" id="TDL22011.1"/>
    </source>
</evidence>
<dbReference type="EMBL" id="ML170177">
    <property type="protein sequence ID" value="TDL22011.1"/>
    <property type="molecule type" value="Genomic_DNA"/>
</dbReference>
<dbReference type="VEuPathDB" id="FungiDB:BD410DRAFT_898582"/>
<feature type="region of interest" description="Disordered" evidence="1">
    <location>
        <begin position="237"/>
        <end position="549"/>
    </location>
</feature>